<name>A0A4S4NB16_9APHY</name>
<dbReference type="GO" id="GO:0006895">
    <property type="term" value="P:Golgi to endosome transport"/>
    <property type="evidence" value="ECO:0007669"/>
    <property type="project" value="InterPro"/>
</dbReference>
<keyword evidence="12" id="KW-1185">Reference proteome</keyword>
<comment type="subcellular location">
    <subcellularLocation>
        <location evidence="1">Golgi apparatus membrane</location>
        <topology evidence="1">Peripheral membrane protein</topology>
    </subcellularLocation>
</comment>
<feature type="compositionally biased region" description="Basic and acidic residues" evidence="7">
    <location>
        <begin position="220"/>
        <end position="230"/>
    </location>
</feature>
<dbReference type="Pfam" id="PF24597">
    <property type="entry name" value="TPR_DOP1_M"/>
    <property type="match status" value="1"/>
</dbReference>
<dbReference type="InterPro" id="IPR056458">
    <property type="entry name" value="TPR_DOP1_M"/>
</dbReference>
<feature type="compositionally biased region" description="Acidic residues" evidence="7">
    <location>
        <begin position="61"/>
        <end position="83"/>
    </location>
</feature>
<dbReference type="GO" id="GO:0005802">
    <property type="term" value="C:trans-Golgi network"/>
    <property type="evidence" value="ECO:0007669"/>
    <property type="project" value="TreeGrafter"/>
</dbReference>
<dbReference type="GO" id="GO:0000139">
    <property type="term" value="C:Golgi membrane"/>
    <property type="evidence" value="ECO:0007669"/>
    <property type="project" value="UniProtKB-SubCell"/>
</dbReference>
<dbReference type="PANTHER" id="PTHR14042:SF24">
    <property type="entry name" value="PROTEIN DOPEY-1 HOMOLOG"/>
    <property type="match status" value="1"/>
</dbReference>
<proteinExistence type="inferred from homology"/>
<evidence type="ECO:0000313" key="11">
    <source>
        <dbReference type="EMBL" id="THH33130.1"/>
    </source>
</evidence>
<evidence type="ECO:0000259" key="8">
    <source>
        <dbReference type="Pfam" id="PF04118"/>
    </source>
</evidence>
<organism evidence="11 12">
    <name type="scientific">Antrodiella citrinella</name>
    <dbReference type="NCBI Taxonomy" id="2447956"/>
    <lineage>
        <taxon>Eukaryota</taxon>
        <taxon>Fungi</taxon>
        <taxon>Dikarya</taxon>
        <taxon>Basidiomycota</taxon>
        <taxon>Agaricomycotina</taxon>
        <taxon>Agaricomycetes</taxon>
        <taxon>Polyporales</taxon>
        <taxon>Steccherinaceae</taxon>
        <taxon>Antrodiella</taxon>
    </lineage>
</organism>
<evidence type="ECO:0000256" key="7">
    <source>
        <dbReference type="SAM" id="MobiDB-lite"/>
    </source>
</evidence>
<keyword evidence="2" id="KW-0813">Transport</keyword>
<dbReference type="GO" id="GO:0015031">
    <property type="term" value="P:protein transport"/>
    <property type="evidence" value="ECO:0007669"/>
    <property type="project" value="UniProtKB-KW"/>
</dbReference>
<feature type="domain" description="DOP1 N-terminal" evidence="8">
    <location>
        <begin position="430"/>
        <end position="543"/>
    </location>
</feature>
<dbReference type="InterPro" id="IPR016024">
    <property type="entry name" value="ARM-type_fold"/>
</dbReference>
<protein>
    <recommendedName>
        <fullName evidence="13">Dopey N-terminal domain-containing protein</fullName>
    </recommendedName>
</protein>
<evidence type="ECO:0000259" key="10">
    <source>
        <dbReference type="Pfam" id="PF24598"/>
    </source>
</evidence>
<dbReference type="Pfam" id="PF04118">
    <property type="entry name" value="Dopey_N"/>
    <property type="match status" value="1"/>
</dbReference>
<evidence type="ECO:0000259" key="9">
    <source>
        <dbReference type="Pfam" id="PF24597"/>
    </source>
</evidence>
<dbReference type="SUPFAM" id="SSF48371">
    <property type="entry name" value="ARM repeat"/>
    <property type="match status" value="1"/>
</dbReference>
<dbReference type="InterPro" id="IPR007249">
    <property type="entry name" value="DOP1_N"/>
</dbReference>
<feature type="compositionally biased region" description="Basic residues" evidence="7">
    <location>
        <begin position="116"/>
        <end position="128"/>
    </location>
</feature>
<dbReference type="Proteomes" id="UP000308730">
    <property type="component" value="Unassembled WGS sequence"/>
</dbReference>
<dbReference type="Pfam" id="PF24598">
    <property type="entry name" value="DOP1_C"/>
    <property type="match status" value="1"/>
</dbReference>
<feature type="region of interest" description="Disordered" evidence="7">
    <location>
        <begin position="212"/>
        <end position="231"/>
    </location>
</feature>
<reference evidence="11 12" key="1">
    <citation type="submission" date="2019-02" db="EMBL/GenBank/DDBJ databases">
        <title>Genome sequencing of the rare red list fungi Antrodiella citrinella (Flaviporus citrinellus).</title>
        <authorList>
            <person name="Buettner E."/>
            <person name="Kellner H."/>
        </authorList>
    </citation>
    <scope>NUCLEOTIDE SEQUENCE [LARGE SCALE GENOMIC DNA]</scope>
    <source>
        <strain evidence="11 12">DSM 108506</strain>
    </source>
</reference>
<comment type="caution">
    <text evidence="11">The sequence shown here is derived from an EMBL/GenBank/DDBJ whole genome shotgun (WGS) entry which is preliminary data.</text>
</comment>
<feature type="domain" description="DOP1-like middle TPR" evidence="9">
    <location>
        <begin position="619"/>
        <end position="700"/>
    </location>
</feature>
<feature type="region of interest" description="Disordered" evidence="7">
    <location>
        <begin position="1"/>
        <end position="204"/>
    </location>
</feature>
<dbReference type="EMBL" id="SGPM01000010">
    <property type="protein sequence ID" value="THH33130.1"/>
    <property type="molecule type" value="Genomic_DNA"/>
</dbReference>
<keyword evidence="4" id="KW-0333">Golgi apparatus</keyword>
<dbReference type="InterPro" id="IPR040314">
    <property type="entry name" value="DOP1"/>
</dbReference>
<keyword evidence="5" id="KW-0472">Membrane</keyword>
<comment type="similarity">
    <text evidence="6">Belongs to the DOP1 family.</text>
</comment>
<evidence type="ECO:0008006" key="13">
    <source>
        <dbReference type="Google" id="ProtNLM"/>
    </source>
</evidence>
<dbReference type="PANTHER" id="PTHR14042">
    <property type="entry name" value="DOPEY-RELATED"/>
    <property type="match status" value="1"/>
</dbReference>
<evidence type="ECO:0000256" key="6">
    <source>
        <dbReference type="ARBA" id="ARBA00046326"/>
    </source>
</evidence>
<dbReference type="OrthoDB" id="297643at2759"/>
<evidence type="ECO:0000313" key="12">
    <source>
        <dbReference type="Proteomes" id="UP000308730"/>
    </source>
</evidence>
<keyword evidence="3" id="KW-0653">Protein transport</keyword>
<dbReference type="GO" id="GO:0005829">
    <property type="term" value="C:cytosol"/>
    <property type="evidence" value="ECO:0007669"/>
    <property type="project" value="GOC"/>
</dbReference>
<feature type="compositionally biased region" description="Polar residues" evidence="7">
    <location>
        <begin position="134"/>
        <end position="159"/>
    </location>
</feature>
<accession>A0A4S4NB16</accession>
<feature type="region of interest" description="Disordered" evidence="7">
    <location>
        <begin position="1033"/>
        <end position="1055"/>
    </location>
</feature>
<evidence type="ECO:0000256" key="5">
    <source>
        <dbReference type="ARBA" id="ARBA00023136"/>
    </source>
</evidence>
<feature type="compositionally biased region" description="Pro residues" evidence="7">
    <location>
        <begin position="86"/>
        <end position="103"/>
    </location>
</feature>
<feature type="compositionally biased region" description="Low complexity" evidence="7">
    <location>
        <begin position="104"/>
        <end position="115"/>
    </location>
</feature>
<dbReference type="InterPro" id="IPR056457">
    <property type="entry name" value="DOP1_C"/>
</dbReference>
<sequence length="1797" mass="197960">MEDVDMDAPQISTLPEEGSPEPRQSAARVPKPPRVKLRLSEGKTPVASTSSSLARQIGPNSEDEDEDEDEDEEDQLIDDDDDDIRPPPPTITIPVTLPAPPPLTTTSARGTAAKRGVGRGRGGGRKRGAKTDAPSKTTITVPPMINSTPEGWNSPSGSVVSAPPTTGRKRGGPGSRGGVAQRAIRKRGPRGGKGSPAVPRDDAGSISEAYAGTAASSPMPHDEHSPEPEVHTTSILVSAPLDIDMSLEGIPLPVYPLPSKPFPVQPPPKIGSGFAPAVPLDKNGKHVRKWRQAHREIRGIAGGRWFTRAWIGDKESEFAAAQAAAAAALQNAMLLDRDPLTGSASVPGVMLPSLTSISISGTGKSTARGKAKAALGLGTGQSSRAASTAPDSISAALPTARKRFAAMTPGKSPAAKARDRGVITSAYANDPKFKKYTQQVEKCLASFDNVHEWADFISFLKQLLKTFQIYLQFKEIPKKLVVAKRLSQCLNPALPTGVHQRALDVYSHILAVLGSEGLQRDLALWSSGLFPFFEYAATSVKVLALLDRLSGTVAPSFFLQNIWLIMLTSPSARGTSINFLSRRLPHLNADEDITTIVGRDIGLMIRAFSAALEDDDLLADMFSPSTEYAQSRPFKIFVSLLDKWEIGSALTETLVLDAFKAIKMGIDSGRDTGEDMTMTASTLYEAIEPYALWRQLLKSVLSDLEGGGSSYEADRLQPRFVMDERQRMKAMLEPLLRYLRPEWATYHMRSVSLIWLLERSSNTAHIESIISQTLSTNDPYDMQEACEAFGVLWRLTDDALVPGFRLKVPMMIVLDTLKSENPNLRRVGETWMRCCLKSYLRILDPILFDLQDPQILRVRSVEEHNGRSIHAFRYERPFDQRYISHLLDSLLSIVKFGGQGFSKVAKSAAISRTTHSGVLERIQGAGNPADSSYMDVIIDMLLRFLQSEPKPTTGTTMNPLNAVMQSTTVDLLQALIVRGEIDTTSLQTIESVIVGKLFLSVHTHRLDLQNKLLHVLHSIISVFSAEMDTKPNRLSRSIVPEGDGGKPDQTSSSRTAGYTVNPLLLQTLLDGLAVRINRPVLQHWLDFILMTVPQYKGMLQSMIIPLTDCICRQLRSALQEILQASKKASSTGDAAALTTDADFIMLLNALERLVSLSLSHVALVVQDEDETSVAEKTDGSGLLGYVSNVFSSDGASLPTEESFSKSSDYRCLRESVRVLYVIWISLIIPPSHTPSSQDESLILIFTRSRTRCRRVLEHLFRAHAAEVLECIIECWSLESSDDSAAFDLVDVLTPNAQNVVHMICESITTRTPFIQEKAVRRQATNPSLTELTLFEFLEQYARRLEGPVAVQVWSRFSQLAKDIGSNLREFKIIAFATLRCFTVLADKVSQTTVVEDRRVRKELQDIYTKLLDICLLVSRSPEGSWIRKGSALNTNGRDSPQIRDVKLDEKMNVSTSSLPDAVKPAWGLDVLDRVNLYIASDVVLNLRKFLADPDKVLAACSSIVSSVINPAMKGRSRYLSNSAAMKAWRAPIVEVLNDNRCFNSTPAAGHKWRMMVKMLFDTDKTALVELLSRVTTAPSANIFTNREYEMLLRSLNLRRLSYVLLSGEKNHFLTQLPTIQEKLVDTLRNVNAPIVQSEVYLCIRVLLCRLSPHNLSSFWPTILTELYRLFEQVMVSIPADGSEELGLLLSASKLLDLLLVLQTEEFQIHQWIFITDTVDAIYRPDDCEPEALLDRLAEVVGDLPAADVISIALVNICIRRTHDLFSADKPFGPCIACNTYHGGPARSKTDATICAAD</sequence>
<feature type="domain" description="DOP1-like C-terminal" evidence="10">
    <location>
        <begin position="1336"/>
        <end position="1740"/>
    </location>
</feature>
<evidence type="ECO:0000256" key="3">
    <source>
        <dbReference type="ARBA" id="ARBA00022927"/>
    </source>
</evidence>
<evidence type="ECO:0000256" key="2">
    <source>
        <dbReference type="ARBA" id="ARBA00022448"/>
    </source>
</evidence>
<gene>
    <name evidence="11" type="ORF">EUX98_g1019</name>
</gene>
<evidence type="ECO:0000256" key="4">
    <source>
        <dbReference type="ARBA" id="ARBA00023034"/>
    </source>
</evidence>
<evidence type="ECO:0000256" key="1">
    <source>
        <dbReference type="ARBA" id="ARBA00004395"/>
    </source>
</evidence>
<dbReference type="GO" id="GO:0005768">
    <property type="term" value="C:endosome"/>
    <property type="evidence" value="ECO:0007669"/>
    <property type="project" value="TreeGrafter"/>
</dbReference>